<keyword evidence="1" id="KW-0812">Transmembrane</keyword>
<evidence type="ECO:0000259" key="2">
    <source>
        <dbReference type="Pfam" id="PF14257"/>
    </source>
</evidence>
<dbReference type="RefSeq" id="WP_161391103.1">
    <property type="nucleotide sequence ID" value="NZ_JBHSCP010000001.1"/>
</dbReference>
<comment type="caution">
    <text evidence="3">The sequence shown here is derived from an EMBL/GenBank/DDBJ whole genome shotgun (WGS) entry which is preliminary data.</text>
</comment>
<evidence type="ECO:0000313" key="4">
    <source>
        <dbReference type="Proteomes" id="UP000469430"/>
    </source>
</evidence>
<feature type="domain" description="DUF4349" evidence="2">
    <location>
        <begin position="52"/>
        <end position="264"/>
    </location>
</feature>
<dbReference type="InterPro" id="IPR025645">
    <property type="entry name" value="DUF4349"/>
</dbReference>
<name>A0A6I4TVZ4_9SPHN</name>
<keyword evidence="1" id="KW-1133">Transmembrane helix</keyword>
<gene>
    <name evidence="3" type="ORF">GRI97_10295</name>
</gene>
<evidence type="ECO:0000313" key="3">
    <source>
        <dbReference type="EMBL" id="MXO99379.1"/>
    </source>
</evidence>
<protein>
    <submittedName>
        <fullName evidence="3">DUF4349 domain-containing protein</fullName>
    </submittedName>
</protein>
<organism evidence="3 4">
    <name type="scientific">Croceibacterium xixiisoli</name>
    <dbReference type="NCBI Taxonomy" id="1476466"/>
    <lineage>
        <taxon>Bacteria</taxon>
        <taxon>Pseudomonadati</taxon>
        <taxon>Pseudomonadota</taxon>
        <taxon>Alphaproteobacteria</taxon>
        <taxon>Sphingomonadales</taxon>
        <taxon>Erythrobacteraceae</taxon>
        <taxon>Croceibacterium</taxon>
    </lineage>
</organism>
<dbReference type="Pfam" id="PF14257">
    <property type="entry name" value="DUF4349"/>
    <property type="match status" value="1"/>
</dbReference>
<evidence type="ECO:0000256" key="1">
    <source>
        <dbReference type="SAM" id="Phobius"/>
    </source>
</evidence>
<dbReference type="OrthoDB" id="7448632at2"/>
<dbReference type="EMBL" id="WTYJ01000002">
    <property type="protein sequence ID" value="MXO99379.1"/>
    <property type="molecule type" value="Genomic_DNA"/>
</dbReference>
<proteinExistence type="predicted"/>
<feature type="transmembrane region" description="Helical" evidence="1">
    <location>
        <begin position="239"/>
        <end position="264"/>
    </location>
</feature>
<accession>A0A6I4TVZ4</accession>
<dbReference type="AlphaFoldDB" id="A0A6I4TVZ4"/>
<reference evidence="3 4" key="1">
    <citation type="submission" date="2019-12" db="EMBL/GenBank/DDBJ databases">
        <title>Genomic-based taxomic classification of the family Erythrobacteraceae.</title>
        <authorList>
            <person name="Xu L."/>
        </authorList>
    </citation>
    <scope>NUCLEOTIDE SEQUENCE [LARGE SCALE GENOMIC DNA]</scope>
    <source>
        <strain evidence="3 4">S36</strain>
    </source>
</reference>
<sequence length="277" mass="28945">MASDTPVVGIEAPGDAAASEAAADGTAAAGNGAAADSSVAPASAAIPLSIPKIAYVFNYSFRLADDALAPLQQKHADLCEAQGPLNCRIISLTQSGNEGSYASGRLELAVASDKARMFGDTLTGAAINAGGEQTSATIEGEDLSKQMVDTEARLQSRIVLRDRLMEVLKTRRGEVSELVEAERGVAQVSEEIDQARSWLQEMRGRVSYSRVSIEYESTSPAASSFFEPIRMATGSLGSILGSVIAVLMVLGAILGPLLAGAWGIRRLSRRFSAKPVG</sequence>
<keyword evidence="4" id="KW-1185">Reference proteome</keyword>
<keyword evidence="1" id="KW-0472">Membrane</keyword>
<dbReference type="Proteomes" id="UP000469430">
    <property type="component" value="Unassembled WGS sequence"/>
</dbReference>